<keyword evidence="2" id="KW-1185">Reference proteome</keyword>
<proteinExistence type="predicted"/>
<gene>
    <name evidence="1" type="ordered locus">CPF_1196</name>
</gene>
<dbReference type="EMBL" id="CP000246">
    <property type="protein sequence ID" value="ABG83305.1"/>
    <property type="molecule type" value="Genomic_DNA"/>
</dbReference>
<dbReference type="PaxDb" id="195103-CPF_1196"/>
<dbReference type="GeneID" id="93002526"/>
<name>A0A0H2YQV7_CLOP1</name>
<dbReference type="InterPro" id="IPR010813">
    <property type="entry name" value="DUF1413"/>
</dbReference>
<evidence type="ECO:0000313" key="1">
    <source>
        <dbReference type="EMBL" id="ABG83305.1"/>
    </source>
</evidence>
<dbReference type="HOGENOM" id="CLU_182255_0_0_9"/>
<accession>A0A0H2YQV7</accession>
<evidence type="ECO:0008006" key="3">
    <source>
        <dbReference type="Google" id="ProtNLM"/>
    </source>
</evidence>
<reference evidence="1 2" key="1">
    <citation type="journal article" date="2006" name="Genome Res.">
        <title>Skewed genomic variability in strains of the toxigenic bacterial pathogen, Clostridium perfringens.</title>
        <authorList>
            <person name="Myers G.S."/>
            <person name="Rasko D.A."/>
            <person name="Cheung J.K."/>
            <person name="Ravel J."/>
            <person name="Seshadri R."/>
            <person name="Deboy R.T."/>
            <person name="Ren Q."/>
            <person name="Varga J."/>
            <person name="Awad M.M."/>
            <person name="Brinkac L.M."/>
            <person name="Daugherty S.C."/>
            <person name="Haft D.H."/>
            <person name="Dodson R.J."/>
            <person name="Madupu R."/>
            <person name="Nelson W.C."/>
            <person name="Rosovitz M.J."/>
            <person name="Sullivan S.A."/>
            <person name="Khouri H."/>
            <person name="Dimitrov G.I."/>
            <person name="Watkins K.L."/>
            <person name="Mulligan S."/>
            <person name="Benton J."/>
            <person name="Radune D."/>
            <person name="Fisher D.J."/>
            <person name="Atkins H.S."/>
            <person name="Hiscox T."/>
            <person name="Jost B.H."/>
            <person name="Billington S.J."/>
            <person name="Songer J.G."/>
            <person name="McClane B.A."/>
            <person name="Titball R.W."/>
            <person name="Rood J.I."/>
            <person name="Melville S.B."/>
            <person name="Paulsen I.T."/>
        </authorList>
    </citation>
    <scope>NUCLEOTIDE SEQUENCE [LARGE SCALE GENOMIC DNA]</scope>
    <source>
        <strain evidence="2">ATCC 13124 / DSM 756 / JCM 1290 / NCIMB 6125 / NCTC 8237 / S 107 / Type A</strain>
    </source>
</reference>
<dbReference type="KEGG" id="cpf:CPF_1196"/>
<organism evidence="1 2">
    <name type="scientific">Clostridium perfringens (strain ATCC 13124 / DSM 756 / JCM 1290 / NCIMB 6125 / NCTC 8237 / Type A)</name>
    <dbReference type="NCBI Taxonomy" id="195103"/>
    <lineage>
        <taxon>Bacteria</taxon>
        <taxon>Bacillati</taxon>
        <taxon>Bacillota</taxon>
        <taxon>Clostridia</taxon>
        <taxon>Eubacteriales</taxon>
        <taxon>Clostridiaceae</taxon>
        <taxon>Clostridium</taxon>
    </lineage>
</organism>
<dbReference type="Proteomes" id="UP000001823">
    <property type="component" value="Chromosome"/>
</dbReference>
<dbReference type="Pfam" id="PF07205">
    <property type="entry name" value="DUF1413"/>
    <property type="match status" value="1"/>
</dbReference>
<protein>
    <recommendedName>
        <fullName evidence="3">Single-stranded DNA-binding protein</fullName>
    </recommendedName>
</protein>
<dbReference type="RefSeq" id="WP_003450420.1">
    <property type="nucleotide sequence ID" value="NC_008261.1"/>
</dbReference>
<dbReference type="AlphaFoldDB" id="A0A0H2YQV7"/>
<evidence type="ECO:0000313" key="2">
    <source>
        <dbReference type="Proteomes" id="UP000001823"/>
    </source>
</evidence>
<sequence length="75" mass="8793">MNSILPQAVNLLSYINSGETFIIKDLFPKIIWDKLSYTEKRTLESAFLKHINKKVDLRIKALNEIREGLKVYEKL</sequence>